<name>A0A8T1RY84_CHESE</name>
<evidence type="ECO:0000313" key="3">
    <source>
        <dbReference type="EMBL" id="KAG6921568.1"/>
    </source>
</evidence>
<dbReference type="Proteomes" id="UP000765507">
    <property type="component" value="Unassembled WGS sequence"/>
</dbReference>
<evidence type="ECO:0000259" key="1">
    <source>
        <dbReference type="Pfam" id="PF01968"/>
    </source>
</evidence>
<dbReference type="PANTHER" id="PTHR11365">
    <property type="entry name" value="5-OXOPROLINASE RELATED"/>
    <property type="match status" value="1"/>
</dbReference>
<dbReference type="EMBL" id="JAHGAV010001940">
    <property type="protein sequence ID" value="KAG6921568.1"/>
    <property type="molecule type" value="Genomic_DNA"/>
</dbReference>
<dbReference type="GO" id="GO:0017168">
    <property type="term" value="F:5-oxoprolinase (ATP-hydrolyzing) activity"/>
    <property type="evidence" value="ECO:0007669"/>
    <property type="project" value="TreeGrafter"/>
</dbReference>
<dbReference type="Pfam" id="PF05378">
    <property type="entry name" value="Hydant_A_N"/>
    <property type="match status" value="1"/>
</dbReference>
<dbReference type="PANTHER" id="PTHR11365:SF2">
    <property type="entry name" value="5-OXOPROLINASE"/>
    <property type="match status" value="1"/>
</dbReference>
<dbReference type="InterPro" id="IPR002821">
    <property type="entry name" value="Hydantoinase_A"/>
</dbReference>
<accession>A0A8T1RY84</accession>
<comment type="caution">
    <text evidence="3">The sequence shown here is derived from an EMBL/GenBank/DDBJ whole genome shotgun (WGS) entry which is preliminary data.</text>
</comment>
<dbReference type="GO" id="GO:0006749">
    <property type="term" value="P:glutathione metabolic process"/>
    <property type="evidence" value="ECO:0007669"/>
    <property type="project" value="TreeGrafter"/>
</dbReference>
<keyword evidence="4" id="KW-1185">Reference proteome</keyword>
<evidence type="ECO:0000313" key="4">
    <source>
        <dbReference type="Proteomes" id="UP000765507"/>
    </source>
</evidence>
<reference evidence="3 4" key="1">
    <citation type="journal article" date="2020" name="G3 (Bethesda)">
        <title>Draft Genome of the Common Snapping Turtle, Chelydra serpentina, a Model for Phenotypic Plasticity in Reptiles.</title>
        <authorList>
            <person name="Das D."/>
            <person name="Singh S.K."/>
            <person name="Bierstedt J."/>
            <person name="Erickson A."/>
            <person name="Galli G.L.J."/>
            <person name="Crossley D.A. 2nd"/>
            <person name="Rhen T."/>
        </authorList>
    </citation>
    <scope>NUCLEOTIDE SEQUENCE [LARGE SCALE GENOMIC DNA]</scope>
    <source>
        <strain evidence="3">KW</strain>
    </source>
</reference>
<feature type="domain" description="Hydantoinase A/oxoprolinase" evidence="1">
    <location>
        <begin position="100"/>
        <end position="230"/>
    </location>
</feature>
<gene>
    <name evidence="3" type="primary">OPLAH</name>
    <name evidence="3" type="ORF">G0U57_006713</name>
</gene>
<dbReference type="InterPro" id="IPR045079">
    <property type="entry name" value="Oxoprolinase-like"/>
</dbReference>
<organism evidence="3 4">
    <name type="scientific">Chelydra serpentina</name>
    <name type="common">Snapping turtle</name>
    <name type="synonym">Testudo serpentina</name>
    <dbReference type="NCBI Taxonomy" id="8475"/>
    <lineage>
        <taxon>Eukaryota</taxon>
        <taxon>Metazoa</taxon>
        <taxon>Chordata</taxon>
        <taxon>Craniata</taxon>
        <taxon>Vertebrata</taxon>
        <taxon>Euteleostomi</taxon>
        <taxon>Archelosauria</taxon>
        <taxon>Testudinata</taxon>
        <taxon>Testudines</taxon>
        <taxon>Cryptodira</taxon>
        <taxon>Durocryptodira</taxon>
        <taxon>Americhelydia</taxon>
        <taxon>Chelydroidea</taxon>
        <taxon>Chelydridae</taxon>
        <taxon>Chelydra</taxon>
    </lineage>
</organism>
<proteinExistence type="predicted"/>
<sequence>GGEGMGAAVCMRGPLYRGSVPSPGVTGDSLVVQRPVDLAVLRRDLQRLLAQGIRSLAVVLLHSYAWPAHEQQVGALARELGFQHVSLSSAVMPMVRAVPRGYTACADAYLSPCIGRYLDGFRASFTQQLQDTQVLFMRSDGGLTPMGQFSGSRAILSGPAGGVVGYAITTYRQEDGQAVIGFDMGGTSTDVSRYAGEYEHVFEATTAGISIQAPQLDINTVAAGGGSVLFFRWVPACGLPPRGPFPSPTCGFRDPGWPRPAVGP</sequence>
<feature type="non-terminal residue" evidence="3">
    <location>
        <position position="1"/>
    </location>
</feature>
<evidence type="ECO:0000259" key="2">
    <source>
        <dbReference type="Pfam" id="PF05378"/>
    </source>
</evidence>
<protein>
    <submittedName>
        <fullName evidence="3">5-oxoprolinase</fullName>
    </submittedName>
</protein>
<dbReference type="OrthoDB" id="3643at2759"/>
<dbReference type="InterPro" id="IPR008040">
    <property type="entry name" value="Hydant_A_N"/>
</dbReference>
<dbReference type="GO" id="GO:0005829">
    <property type="term" value="C:cytosol"/>
    <property type="evidence" value="ECO:0007669"/>
    <property type="project" value="TreeGrafter"/>
</dbReference>
<dbReference type="Pfam" id="PF01968">
    <property type="entry name" value="Hydantoinase_A"/>
    <property type="match status" value="1"/>
</dbReference>
<feature type="domain" description="Hydantoinase/oxoprolinase N-terminal" evidence="2">
    <location>
        <begin position="32"/>
        <end position="80"/>
    </location>
</feature>
<dbReference type="AlphaFoldDB" id="A0A8T1RY84"/>